<evidence type="ECO:0000256" key="1">
    <source>
        <dbReference type="SAM" id="Phobius"/>
    </source>
</evidence>
<proteinExistence type="predicted"/>
<dbReference type="EMBL" id="BAABIA010000006">
    <property type="protein sequence ID" value="GAA5143252.1"/>
    <property type="molecule type" value="Genomic_DNA"/>
</dbReference>
<feature type="transmembrane region" description="Helical" evidence="1">
    <location>
        <begin position="26"/>
        <end position="47"/>
    </location>
</feature>
<evidence type="ECO:0008006" key="4">
    <source>
        <dbReference type="Google" id="ProtNLM"/>
    </source>
</evidence>
<organism evidence="2 3">
    <name type="scientific">Prosthecobacter algae</name>
    <dbReference type="NCBI Taxonomy" id="1144682"/>
    <lineage>
        <taxon>Bacteria</taxon>
        <taxon>Pseudomonadati</taxon>
        <taxon>Verrucomicrobiota</taxon>
        <taxon>Verrucomicrobiia</taxon>
        <taxon>Verrucomicrobiales</taxon>
        <taxon>Verrucomicrobiaceae</taxon>
        <taxon>Prosthecobacter</taxon>
    </lineage>
</organism>
<comment type="caution">
    <text evidence="2">The sequence shown here is derived from an EMBL/GenBank/DDBJ whole genome shotgun (WGS) entry which is preliminary data.</text>
</comment>
<sequence length="97" mass="11334">MLAVTTWASKQVPLWKIPYETWTHPWWIATLFDAYWGFLTFYCWVVYKETSVLARALWLVAILLLGNIAMAVYALIQLFRVPANGSIETVLLRRKRA</sequence>
<dbReference type="Proteomes" id="UP001499852">
    <property type="component" value="Unassembled WGS sequence"/>
</dbReference>
<gene>
    <name evidence="2" type="ORF">GCM10023213_30620</name>
</gene>
<dbReference type="Pfam" id="PF07343">
    <property type="entry name" value="DUF1475"/>
    <property type="match status" value="1"/>
</dbReference>
<evidence type="ECO:0000313" key="3">
    <source>
        <dbReference type="Proteomes" id="UP001499852"/>
    </source>
</evidence>
<keyword evidence="1" id="KW-0472">Membrane</keyword>
<keyword evidence="1" id="KW-0812">Transmembrane</keyword>
<name>A0ABP9PA19_9BACT</name>
<feature type="transmembrane region" description="Helical" evidence="1">
    <location>
        <begin position="56"/>
        <end position="76"/>
    </location>
</feature>
<keyword evidence="1" id="KW-1133">Transmembrane helix</keyword>
<keyword evidence="3" id="KW-1185">Reference proteome</keyword>
<dbReference type="InterPro" id="IPR009943">
    <property type="entry name" value="DUF1475"/>
</dbReference>
<reference evidence="3" key="1">
    <citation type="journal article" date="2019" name="Int. J. Syst. Evol. Microbiol.">
        <title>The Global Catalogue of Microorganisms (GCM) 10K type strain sequencing project: providing services to taxonomists for standard genome sequencing and annotation.</title>
        <authorList>
            <consortium name="The Broad Institute Genomics Platform"/>
            <consortium name="The Broad Institute Genome Sequencing Center for Infectious Disease"/>
            <person name="Wu L."/>
            <person name="Ma J."/>
        </authorList>
    </citation>
    <scope>NUCLEOTIDE SEQUENCE [LARGE SCALE GENOMIC DNA]</scope>
    <source>
        <strain evidence="3">JCM 18053</strain>
    </source>
</reference>
<evidence type="ECO:0000313" key="2">
    <source>
        <dbReference type="EMBL" id="GAA5143252.1"/>
    </source>
</evidence>
<accession>A0ABP9PA19</accession>
<protein>
    <recommendedName>
        <fullName evidence="4">DUF1475 domain-containing protein</fullName>
    </recommendedName>
</protein>